<protein>
    <recommendedName>
        <fullName evidence="6">PIN domain-containing protein</fullName>
    </recommendedName>
</protein>
<dbReference type="EMBL" id="UOGH01000091">
    <property type="protein sequence ID" value="VAX28649.1"/>
    <property type="molecule type" value="Genomic_DNA"/>
</dbReference>
<dbReference type="HAMAP" id="MF_00265">
    <property type="entry name" value="VapC_Nob1"/>
    <property type="match status" value="1"/>
</dbReference>
<dbReference type="PANTHER" id="PTHR42740:SF1">
    <property type="entry name" value="RIBONUCLEASE VAPC3"/>
    <property type="match status" value="1"/>
</dbReference>
<evidence type="ECO:0000256" key="3">
    <source>
        <dbReference type="ARBA" id="ARBA00022723"/>
    </source>
</evidence>
<dbReference type="InterPro" id="IPR051749">
    <property type="entry name" value="PINc/VapC_TA_RNase"/>
</dbReference>
<organism evidence="7">
    <name type="scientific">hydrothermal vent metagenome</name>
    <dbReference type="NCBI Taxonomy" id="652676"/>
    <lineage>
        <taxon>unclassified sequences</taxon>
        <taxon>metagenomes</taxon>
        <taxon>ecological metagenomes</taxon>
    </lineage>
</organism>
<dbReference type="GO" id="GO:0016787">
    <property type="term" value="F:hydrolase activity"/>
    <property type="evidence" value="ECO:0007669"/>
    <property type="project" value="UniProtKB-KW"/>
</dbReference>
<keyword evidence="3" id="KW-0479">Metal-binding</keyword>
<keyword evidence="4" id="KW-0378">Hydrolase</keyword>
<evidence type="ECO:0000313" key="7">
    <source>
        <dbReference type="EMBL" id="VAX28649.1"/>
    </source>
</evidence>
<dbReference type="SUPFAM" id="SSF88723">
    <property type="entry name" value="PIN domain-like"/>
    <property type="match status" value="1"/>
</dbReference>
<name>A0A3B1CEL5_9ZZZZ</name>
<keyword evidence="5" id="KW-0460">Magnesium</keyword>
<feature type="domain" description="PIN" evidence="6">
    <location>
        <begin position="4"/>
        <end position="120"/>
    </location>
</feature>
<evidence type="ECO:0000256" key="1">
    <source>
        <dbReference type="ARBA" id="ARBA00022649"/>
    </source>
</evidence>
<dbReference type="PANTHER" id="PTHR42740">
    <property type="entry name" value="RIBONUCLEASE VAPC3"/>
    <property type="match status" value="1"/>
</dbReference>
<evidence type="ECO:0000256" key="4">
    <source>
        <dbReference type="ARBA" id="ARBA00022801"/>
    </source>
</evidence>
<dbReference type="InterPro" id="IPR022907">
    <property type="entry name" value="VapC_family"/>
</dbReference>
<dbReference type="InterPro" id="IPR029060">
    <property type="entry name" value="PIN-like_dom_sf"/>
</dbReference>
<accession>A0A3B1CEL5</accession>
<keyword evidence="1" id="KW-1277">Toxin-antitoxin system</keyword>
<reference evidence="7" key="1">
    <citation type="submission" date="2018-06" db="EMBL/GenBank/DDBJ databases">
        <authorList>
            <person name="Zhirakovskaya E."/>
        </authorList>
    </citation>
    <scope>NUCLEOTIDE SEQUENCE</scope>
</reference>
<gene>
    <name evidence="7" type="ORF">MNBD_NITROSPIRAE02-237</name>
</gene>
<dbReference type="Pfam" id="PF01850">
    <property type="entry name" value="PIN"/>
    <property type="match status" value="1"/>
</dbReference>
<evidence type="ECO:0000256" key="2">
    <source>
        <dbReference type="ARBA" id="ARBA00022722"/>
    </source>
</evidence>
<proteinExistence type="inferred from homology"/>
<dbReference type="GO" id="GO:0004540">
    <property type="term" value="F:RNA nuclease activity"/>
    <property type="evidence" value="ECO:0007669"/>
    <property type="project" value="InterPro"/>
</dbReference>
<dbReference type="InterPro" id="IPR002716">
    <property type="entry name" value="PIN_dom"/>
</dbReference>
<dbReference type="GO" id="GO:0046872">
    <property type="term" value="F:metal ion binding"/>
    <property type="evidence" value="ECO:0007669"/>
    <property type="project" value="UniProtKB-KW"/>
</dbReference>
<evidence type="ECO:0000256" key="5">
    <source>
        <dbReference type="ARBA" id="ARBA00022842"/>
    </source>
</evidence>
<evidence type="ECO:0000259" key="6">
    <source>
        <dbReference type="Pfam" id="PF01850"/>
    </source>
</evidence>
<sequence>MDRVLVDTSIWIELFRSASKAGDELERLLKEDTVWTCGIVVFELLQGVKSEREKSVIMDALLNLEYIEMSWLHWQKAADLSIKIKKKGLALPLSDLFIASITIEHDLQIFTLDKHFKKIPGVKLYRF</sequence>
<dbReference type="AlphaFoldDB" id="A0A3B1CEL5"/>
<dbReference type="Gene3D" id="3.40.50.1010">
    <property type="entry name" value="5'-nuclease"/>
    <property type="match status" value="1"/>
</dbReference>
<keyword evidence="2" id="KW-0540">Nuclease</keyword>